<gene>
    <name evidence="2" type="ORF">F7D14_01295</name>
</gene>
<protein>
    <submittedName>
        <fullName evidence="2">Uncharacterized protein</fullName>
    </submittedName>
</protein>
<accession>A0A6B8M4E5</accession>
<dbReference type="AlphaFoldDB" id="A0A6B8M4E5"/>
<evidence type="ECO:0000313" key="2">
    <source>
        <dbReference type="EMBL" id="QGM96253.1"/>
    </source>
</evidence>
<dbReference type="Proteomes" id="UP000422569">
    <property type="component" value="Chromosome"/>
</dbReference>
<feature type="transmembrane region" description="Helical" evidence="1">
    <location>
        <begin position="40"/>
        <end position="61"/>
    </location>
</feature>
<feature type="transmembrane region" description="Helical" evidence="1">
    <location>
        <begin position="6"/>
        <end position="28"/>
    </location>
</feature>
<organism evidence="2 3">
    <name type="scientific">Methylocystis parvus</name>
    <dbReference type="NCBI Taxonomy" id="134"/>
    <lineage>
        <taxon>Bacteria</taxon>
        <taxon>Pseudomonadati</taxon>
        <taxon>Pseudomonadota</taxon>
        <taxon>Alphaproteobacteria</taxon>
        <taxon>Hyphomicrobiales</taxon>
        <taxon>Methylocystaceae</taxon>
        <taxon>Methylocystis</taxon>
    </lineage>
</organism>
<dbReference type="EMBL" id="CP044331">
    <property type="protein sequence ID" value="QGM96253.1"/>
    <property type="molecule type" value="Genomic_DNA"/>
</dbReference>
<keyword evidence="3" id="KW-1185">Reference proteome</keyword>
<name>A0A6B8M4E5_9HYPH</name>
<keyword evidence="1" id="KW-0472">Membrane</keyword>
<evidence type="ECO:0000256" key="1">
    <source>
        <dbReference type="SAM" id="Phobius"/>
    </source>
</evidence>
<dbReference type="RefSeq" id="WP_016918857.1">
    <property type="nucleotide sequence ID" value="NZ_CP044331.1"/>
</dbReference>
<proteinExistence type="predicted"/>
<keyword evidence="1" id="KW-1133">Transmembrane helix</keyword>
<reference evidence="2 3" key="1">
    <citation type="submission" date="2019-09" db="EMBL/GenBank/DDBJ databases">
        <title>Isolation and complete genome sequencing of Methylocystis species.</title>
        <authorList>
            <person name="Rumah B.L."/>
            <person name="Stead C.E."/>
            <person name="Stevens B.C."/>
            <person name="Minton N.P."/>
            <person name="Grosse-Honebrink A."/>
            <person name="Zhang Y."/>
        </authorList>
    </citation>
    <scope>NUCLEOTIDE SEQUENCE [LARGE SCALE GENOMIC DNA]</scope>
    <source>
        <strain evidence="2 3">BRCS2</strain>
    </source>
</reference>
<evidence type="ECO:0000313" key="3">
    <source>
        <dbReference type="Proteomes" id="UP000422569"/>
    </source>
</evidence>
<keyword evidence="1" id="KW-0812">Transmembrane</keyword>
<sequence>MHTSKTVAALLGPTLVASAAMLLLNLGAMPAIIEELSKSPMLIILAGYAAFVPGLAIVYFHNLWSSG</sequence>
<dbReference type="KEGG" id="mpar:F7D14_01295"/>